<reference evidence="2" key="1">
    <citation type="submission" date="2016-10" db="EMBL/GenBank/DDBJ databases">
        <authorList>
            <person name="Varghese N."/>
            <person name="Submissions S."/>
        </authorList>
    </citation>
    <scope>NUCLEOTIDE SEQUENCE [LARGE SCALE GENOMIC DNA]</scope>
    <source>
        <strain evidence="2">DSM 43163</strain>
    </source>
</reference>
<dbReference type="Proteomes" id="UP000236723">
    <property type="component" value="Unassembled WGS sequence"/>
</dbReference>
<evidence type="ECO:0000313" key="2">
    <source>
        <dbReference type="Proteomes" id="UP000236723"/>
    </source>
</evidence>
<dbReference type="Pfam" id="PF10604">
    <property type="entry name" value="Polyketide_cyc2"/>
    <property type="match status" value="1"/>
</dbReference>
<gene>
    <name evidence="1" type="ORF">SAMN04489712_105123</name>
</gene>
<organism evidence="1 2">
    <name type="scientific">Thermomonospora echinospora</name>
    <dbReference type="NCBI Taxonomy" id="1992"/>
    <lineage>
        <taxon>Bacteria</taxon>
        <taxon>Bacillati</taxon>
        <taxon>Actinomycetota</taxon>
        <taxon>Actinomycetes</taxon>
        <taxon>Streptosporangiales</taxon>
        <taxon>Thermomonosporaceae</taxon>
        <taxon>Thermomonospora</taxon>
    </lineage>
</organism>
<evidence type="ECO:0000313" key="1">
    <source>
        <dbReference type="EMBL" id="SEG42205.1"/>
    </source>
</evidence>
<keyword evidence="2" id="KW-1185">Reference proteome</keyword>
<dbReference type="Gene3D" id="3.30.530.20">
    <property type="match status" value="1"/>
</dbReference>
<dbReference type="RefSeq" id="WP_103938120.1">
    <property type="nucleotide sequence ID" value="NZ_FNVO01000005.1"/>
</dbReference>
<protein>
    <submittedName>
        <fullName evidence="1">Polyketide cyclase / dehydrase and lipid transport</fullName>
    </submittedName>
</protein>
<dbReference type="SUPFAM" id="SSF55961">
    <property type="entry name" value="Bet v1-like"/>
    <property type="match status" value="1"/>
</dbReference>
<name>A0A1H6A2C7_9ACTN</name>
<dbReference type="OrthoDB" id="4823586at2"/>
<dbReference type="EMBL" id="FNVO01000005">
    <property type="protein sequence ID" value="SEG42205.1"/>
    <property type="molecule type" value="Genomic_DNA"/>
</dbReference>
<sequence length="156" mass="16594">MSTVSVSADVSSCVPADRVFEVLTDWPRHAEWMPFTRAEGGHEVGASVRGWTGVGPVGFLDTMVITEWVPGRRVAVRHTGRLVRGEAWFETGPLPGGGSTVLWAERLDLPLGPLGRAGWLLVGPPVRWFMRLGLRRLVRLAGAGGGASRSGAGGPS</sequence>
<dbReference type="InterPro" id="IPR019587">
    <property type="entry name" value="Polyketide_cyclase/dehydratase"/>
</dbReference>
<proteinExistence type="predicted"/>
<dbReference type="AlphaFoldDB" id="A0A1H6A2C7"/>
<accession>A0A1H6A2C7</accession>
<dbReference type="InterPro" id="IPR023393">
    <property type="entry name" value="START-like_dom_sf"/>
</dbReference>